<dbReference type="EMBL" id="FNXT01000827">
    <property type="protein sequence ID" value="SZX67972.1"/>
    <property type="molecule type" value="Genomic_DNA"/>
</dbReference>
<dbReference type="AlphaFoldDB" id="A0A383VT78"/>
<evidence type="ECO:0000313" key="3">
    <source>
        <dbReference type="Proteomes" id="UP000256970"/>
    </source>
</evidence>
<gene>
    <name evidence="2" type="ORF">BQ4739_LOCUS8305</name>
</gene>
<sequence>MGEVAPSPDTCLVCLPGSYSLDPGQQGCQACPSAGADCPGGAAIVPLPGWWHSAVESVQMHRCPNVEACQGDRAALRACTEDAICRSTNSSYNVLQCAAAYTGNVCGRILVFGLCVPLVALLCLGLPTVIVYVTVSNRNNLDDTGFRRSWGFLAQSYRPGFCWWEAAETTETAVLVAISEFGVNVGPFYQCLLMAAVLVLIIYLRLGVKPYVHQQTGKAMVHNTLCLLLTTMVGQSFLLYGPVTPGAAYGLAMGAILLAVNLVFVCSVLWQLLRLIDWPALSAAFSKSIRTVCRRLQHLGVSVHRVRMRVVRSSAPAMGRQSN</sequence>
<protein>
    <recommendedName>
        <fullName evidence="4">TRP C-terminal domain-containing protein</fullName>
    </recommendedName>
</protein>
<feature type="transmembrane region" description="Helical" evidence="1">
    <location>
        <begin position="247"/>
        <end position="270"/>
    </location>
</feature>
<dbReference type="Proteomes" id="UP000256970">
    <property type="component" value="Unassembled WGS sequence"/>
</dbReference>
<dbReference type="STRING" id="3088.A0A383VT78"/>
<evidence type="ECO:0000256" key="1">
    <source>
        <dbReference type="SAM" id="Phobius"/>
    </source>
</evidence>
<reference evidence="2 3" key="1">
    <citation type="submission" date="2016-10" db="EMBL/GenBank/DDBJ databases">
        <authorList>
            <person name="Cai Z."/>
        </authorList>
    </citation>
    <scope>NUCLEOTIDE SEQUENCE [LARGE SCALE GENOMIC DNA]</scope>
</reference>
<accession>A0A383VT78</accession>
<feature type="transmembrane region" description="Helical" evidence="1">
    <location>
        <begin position="220"/>
        <end position="241"/>
    </location>
</feature>
<evidence type="ECO:0008006" key="4">
    <source>
        <dbReference type="Google" id="ProtNLM"/>
    </source>
</evidence>
<proteinExistence type="predicted"/>
<keyword evidence="1" id="KW-0812">Transmembrane</keyword>
<name>A0A383VT78_TETOB</name>
<dbReference type="PANTHER" id="PTHR11319">
    <property type="entry name" value="G PROTEIN-COUPLED RECEPTOR-RELATED"/>
    <property type="match status" value="1"/>
</dbReference>
<feature type="transmembrane region" description="Helical" evidence="1">
    <location>
        <begin position="187"/>
        <end position="208"/>
    </location>
</feature>
<keyword evidence="3" id="KW-1185">Reference proteome</keyword>
<dbReference type="PANTHER" id="PTHR11319:SF35">
    <property type="entry name" value="OUTER MEMBRANE PROTEIN PMPC-RELATED"/>
    <property type="match status" value="1"/>
</dbReference>
<feature type="transmembrane region" description="Helical" evidence="1">
    <location>
        <begin position="109"/>
        <end position="133"/>
    </location>
</feature>
<keyword evidence="1" id="KW-1133">Transmembrane helix</keyword>
<organism evidence="2 3">
    <name type="scientific">Tetradesmus obliquus</name>
    <name type="common">Green alga</name>
    <name type="synonym">Acutodesmus obliquus</name>
    <dbReference type="NCBI Taxonomy" id="3088"/>
    <lineage>
        <taxon>Eukaryota</taxon>
        <taxon>Viridiplantae</taxon>
        <taxon>Chlorophyta</taxon>
        <taxon>core chlorophytes</taxon>
        <taxon>Chlorophyceae</taxon>
        <taxon>CS clade</taxon>
        <taxon>Sphaeropleales</taxon>
        <taxon>Scenedesmaceae</taxon>
        <taxon>Tetradesmus</taxon>
    </lineage>
</organism>
<keyword evidence="1" id="KW-0472">Membrane</keyword>
<evidence type="ECO:0000313" key="2">
    <source>
        <dbReference type="EMBL" id="SZX67972.1"/>
    </source>
</evidence>